<dbReference type="GO" id="GO:0008804">
    <property type="term" value="F:carbamate kinase activity"/>
    <property type="evidence" value="ECO:0007669"/>
    <property type="project" value="InterPro"/>
</dbReference>
<evidence type="ECO:0000256" key="4">
    <source>
        <dbReference type="PIRNR" id="PIRNR000723"/>
    </source>
</evidence>
<accession>A0A318FHI4</accession>
<dbReference type="SUPFAM" id="SSF53633">
    <property type="entry name" value="Carbamate kinase-like"/>
    <property type="match status" value="1"/>
</dbReference>
<dbReference type="RefSeq" id="WP_110276227.1">
    <property type="nucleotide sequence ID" value="NZ_QJJG01000018.1"/>
</dbReference>
<evidence type="ECO:0000256" key="2">
    <source>
        <dbReference type="ARBA" id="ARBA00022679"/>
    </source>
</evidence>
<comment type="similarity">
    <text evidence="1 4">Belongs to the carbamate kinase family.</text>
</comment>
<evidence type="ECO:0000259" key="5">
    <source>
        <dbReference type="Pfam" id="PF00696"/>
    </source>
</evidence>
<dbReference type="CDD" id="cd04235">
    <property type="entry name" value="AAK_CK"/>
    <property type="match status" value="1"/>
</dbReference>
<dbReference type="FunFam" id="3.40.1160.10:FF:000007">
    <property type="entry name" value="Carbamate kinase"/>
    <property type="match status" value="1"/>
</dbReference>
<dbReference type="Proteomes" id="UP000247485">
    <property type="component" value="Unassembled WGS sequence"/>
</dbReference>
<evidence type="ECO:0000256" key="1">
    <source>
        <dbReference type="ARBA" id="ARBA00011066"/>
    </source>
</evidence>
<keyword evidence="3 4" id="KW-0418">Kinase</keyword>
<dbReference type="InterPro" id="IPR036393">
    <property type="entry name" value="AceGlu_kinase-like_sf"/>
</dbReference>
<evidence type="ECO:0000313" key="6">
    <source>
        <dbReference type="EMBL" id="PXW39987.1"/>
    </source>
</evidence>
<name>A0A318FHI4_KLEOX</name>
<keyword evidence="2 4" id="KW-0808">Transferase</keyword>
<dbReference type="InterPro" id="IPR003964">
    <property type="entry name" value="Carb_kinase"/>
</dbReference>
<dbReference type="Pfam" id="PF00696">
    <property type="entry name" value="AA_kinase"/>
    <property type="match status" value="1"/>
</dbReference>
<dbReference type="GO" id="GO:0019546">
    <property type="term" value="P:L-arginine deiminase pathway"/>
    <property type="evidence" value="ECO:0007669"/>
    <property type="project" value="TreeGrafter"/>
</dbReference>
<evidence type="ECO:0000313" key="7">
    <source>
        <dbReference type="Proteomes" id="UP000247485"/>
    </source>
</evidence>
<sequence length="317" mass="33355">MNKTKIAVVAVGGNALIRNPGENALEQQYEAVKATAENVVDLIVAGWRVVLTHGNGPQVGFILRRSEIAKDAVPGVPLEYAVGDTQGAIGFMFQNALNNALTARGISNTPVVALVTQTLINPNDAAFSHPDKPIGDYMTQETAETLAKAQGWDIAEDSGRGWRRVVASPAPKEVIESPIIRTLLEQNVLVIACGGGGIPVWRDASGKLIAAQAVIDKDRASALLACELQADMLLIPTGVEQVAIGFGTPEQRWLDTLTLAEAETLLQTGQFGAGSMAPKVEAMLTYIKGNPQGVGLITSPEAIVRATNGNGGTRFIG</sequence>
<reference evidence="6 7" key="1">
    <citation type="submission" date="2018-05" db="EMBL/GenBank/DDBJ databases">
        <title>Freshwater and sediment microbial communities from various areas in North America, analyzing microbe dynamics in response to fracking.</title>
        <authorList>
            <person name="Lamendella R."/>
        </authorList>
    </citation>
    <scope>NUCLEOTIDE SEQUENCE [LARGE SCALE GENOMIC DNA]</scope>
    <source>
        <strain evidence="6 7">67</strain>
    </source>
</reference>
<organism evidence="6 7">
    <name type="scientific">Klebsiella oxytoca</name>
    <dbReference type="NCBI Taxonomy" id="571"/>
    <lineage>
        <taxon>Bacteria</taxon>
        <taxon>Pseudomonadati</taxon>
        <taxon>Pseudomonadota</taxon>
        <taxon>Gammaproteobacteria</taxon>
        <taxon>Enterobacterales</taxon>
        <taxon>Enterobacteriaceae</taxon>
        <taxon>Klebsiella/Raoultella group</taxon>
        <taxon>Klebsiella</taxon>
    </lineage>
</organism>
<evidence type="ECO:0000256" key="3">
    <source>
        <dbReference type="ARBA" id="ARBA00022777"/>
    </source>
</evidence>
<dbReference type="NCBIfam" id="NF009007">
    <property type="entry name" value="PRK12352.1"/>
    <property type="match status" value="1"/>
</dbReference>
<proteinExistence type="inferred from homology"/>
<dbReference type="Gene3D" id="3.40.1160.10">
    <property type="entry name" value="Acetylglutamate kinase-like"/>
    <property type="match status" value="1"/>
</dbReference>
<dbReference type="EMBL" id="QJJG01000018">
    <property type="protein sequence ID" value="PXW39987.1"/>
    <property type="molecule type" value="Genomic_DNA"/>
</dbReference>
<dbReference type="GO" id="GO:0005829">
    <property type="term" value="C:cytosol"/>
    <property type="evidence" value="ECO:0007669"/>
    <property type="project" value="TreeGrafter"/>
</dbReference>
<comment type="caution">
    <text evidence="6">The sequence shown here is derived from an EMBL/GenBank/DDBJ whole genome shotgun (WGS) entry which is preliminary data.</text>
</comment>
<feature type="domain" description="Aspartate/glutamate/uridylate kinase" evidence="5">
    <location>
        <begin position="5"/>
        <end position="290"/>
    </location>
</feature>
<dbReference type="PRINTS" id="PR01469">
    <property type="entry name" value="CARBMTKINASE"/>
</dbReference>
<protein>
    <recommendedName>
        <fullName evidence="4">Carbamate kinase</fullName>
    </recommendedName>
</protein>
<gene>
    <name evidence="6" type="ORF">DET57_11840</name>
</gene>
<dbReference type="PIRSF" id="PIRSF000723">
    <property type="entry name" value="Carbamate_kin"/>
    <property type="match status" value="1"/>
</dbReference>
<dbReference type="PANTHER" id="PTHR30409">
    <property type="entry name" value="CARBAMATE KINASE"/>
    <property type="match status" value="1"/>
</dbReference>
<dbReference type="PANTHER" id="PTHR30409:SF1">
    <property type="entry name" value="CARBAMATE KINASE-RELATED"/>
    <property type="match status" value="1"/>
</dbReference>
<dbReference type="InterPro" id="IPR001048">
    <property type="entry name" value="Asp/Glu/Uridylate_kinase"/>
</dbReference>
<dbReference type="AlphaFoldDB" id="A0A318FHI4"/>